<keyword evidence="3" id="KW-1185">Reference proteome</keyword>
<protein>
    <submittedName>
        <fullName evidence="2">Aminopeptidase</fullName>
    </submittedName>
</protein>
<comment type="caution">
    <text evidence="2">The sequence shown here is derived from an EMBL/GenBank/DDBJ whole genome shotgun (WGS) entry which is preliminary data.</text>
</comment>
<feature type="transmembrane region" description="Helical" evidence="1">
    <location>
        <begin position="7"/>
        <end position="26"/>
    </location>
</feature>
<keyword evidence="2" id="KW-0031">Aminopeptidase</keyword>
<dbReference type="AlphaFoldDB" id="A0A9X2YRP2"/>
<keyword evidence="1" id="KW-0812">Transmembrane</keyword>
<reference evidence="2" key="2">
    <citation type="journal article" date="2022" name="BMC Genomics">
        <title>Comparative genome analysis of mycobacteria focusing on tRNA and non-coding RNA.</title>
        <authorList>
            <person name="Behra P.R.K."/>
            <person name="Pettersson B.M.F."/>
            <person name="Ramesh M."/>
            <person name="Das S."/>
            <person name="Dasgupta S."/>
            <person name="Kirsebom L.A."/>
        </authorList>
    </citation>
    <scope>NUCLEOTIDE SEQUENCE</scope>
    <source>
        <strain evidence="2">DSM 44615</strain>
    </source>
</reference>
<feature type="transmembrane region" description="Helical" evidence="1">
    <location>
        <begin position="86"/>
        <end position="104"/>
    </location>
</feature>
<reference evidence="2" key="1">
    <citation type="submission" date="2020-07" db="EMBL/GenBank/DDBJ databases">
        <authorList>
            <person name="Pettersson B.M.F."/>
            <person name="Behra P.R.K."/>
            <person name="Ramesh M."/>
            <person name="Das S."/>
            <person name="Dasgupta S."/>
            <person name="Kirsebom L.A."/>
        </authorList>
    </citation>
    <scope>NUCLEOTIDE SEQUENCE</scope>
    <source>
        <strain evidence="2">DSM 44615</strain>
    </source>
</reference>
<dbReference type="RefSeq" id="WP_264014178.1">
    <property type="nucleotide sequence ID" value="NZ_JACKSJ010000153.1"/>
</dbReference>
<sequence length="114" mass="11332">MTARRLAMLIGAILLIAGVIGLLVPVSVSDSDGKSVGCGNAAVSDMSAAQSANNSGVGGVPVLNQLVPHTDFVALCDSAVSSRRSWTIPLAVVGAVVLLGAVLLRGRRGSPAGL</sequence>
<proteinExistence type="predicted"/>
<dbReference type="Proteomes" id="UP001140293">
    <property type="component" value="Unassembled WGS sequence"/>
</dbReference>
<dbReference type="GO" id="GO:0004177">
    <property type="term" value="F:aminopeptidase activity"/>
    <property type="evidence" value="ECO:0007669"/>
    <property type="project" value="UniProtKB-KW"/>
</dbReference>
<keyword evidence="1" id="KW-1133">Transmembrane helix</keyword>
<gene>
    <name evidence="2" type="ORF">H7I41_18935</name>
</gene>
<organism evidence="2 3">
    <name type="scientific">[Mycobacterium] manitobense</name>
    <dbReference type="NCBI Taxonomy" id="190147"/>
    <lineage>
        <taxon>Bacteria</taxon>
        <taxon>Bacillati</taxon>
        <taxon>Actinomycetota</taxon>
        <taxon>Actinomycetes</taxon>
        <taxon>Mycobacteriales</taxon>
        <taxon>Mycobacteriaceae</taxon>
        <taxon>Mycolicibacterium</taxon>
    </lineage>
</organism>
<keyword evidence="1" id="KW-0472">Membrane</keyword>
<evidence type="ECO:0000256" key="1">
    <source>
        <dbReference type="SAM" id="Phobius"/>
    </source>
</evidence>
<dbReference type="EMBL" id="JACKSJ010000153">
    <property type="protein sequence ID" value="MCV7171994.1"/>
    <property type="molecule type" value="Genomic_DNA"/>
</dbReference>
<evidence type="ECO:0000313" key="2">
    <source>
        <dbReference type="EMBL" id="MCV7171994.1"/>
    </source>
</evidence>
<keyword evidence="2" id="KW-0645">Protease</keyword>
<accession>A0A9X2YRP2</accession>
<name>A0A9X2YRP2_9MYCO</name>
<keyword evidence="2" id="KW-0378">Hydrolase</keyword>
<evidence type="ECO:0000313" key="3">
    <source>
        <dbReference type="Proteomes" id="UP001140293"/>
    </source>
</evidence>